<evidence type="ECO:0000313" key="2">
    <source>
        <dbReference type="EMBL" id="SVA03399.1"/>
    </source>
</evidence>
<sequence>MASGKNGTKVQRHKGVCVVDKKSTSTSLNTIMVETPRLSFTLSILLFFFIFMFGSGITNVILAQETSEEVGLDDALSSFDEEDFAESDAEVLSGFDDESGVEVTSETESADQEEGWSSLFGYTGINLNYNYLKEAPTDETQADWSGLTKLRPYFSLTWDAKLGENWKIRISGKAFYDFAYGMKERKNFSKEVLNDLEQEAELREVYIEGSPFHSLDIKIGHQIVAWGVANSLRVVDVLNPTDNREFGMTDLEDIRLPIAMTKIDLYVDDFKIEAVAVHKIKFNKTAPFGSDFNPSPLKIKEVVPESSAENTECGLAVIGKFSGWDASLNWAQYFDDSAHYKITSVNIVPGVGAVPVLEQRHSRLTMAGATLSVPAGNFLWKAEAAKLQGMEFALVTDKTFSRTDILFGGEYSGWNDTSVSIELGLQHLNDFDTHLEASPDSELEDRFATSISFMQDYLNQTLHLNLAGMMIGERGGDGGINRASLEYDVVDAFSVTGGLMLYQPGESAYFQSLNENDRLFFEARYSF</sequence>
<reference evidence="2" key="1">
    <citation type="submission" date="2018-05" db="EMBL/GenBank/DDBJ databases">
        <authorList>
            <person name="Lanie J.A."/>
            <person name="Ng W.-L."/>
            <person name="Kazmierczak K.M."/>
            <person name="Andrzejewski T.M."/>
            <person name="Davidsen T.M."/>
            <person name="Wayne K.J."/>
            <person name="Tettelin H."/>
            <person name="Glass J.I."/>
            <person name="Rusch D."/>
            <person name="Podicherti R."/>
            <person name="Tsui H.-C.T."/>
            <person name="Winkler M.E."/>
        </authorList>
    </citation>
    <scope>NUCLEOTIDE SEQUENCE</scope>
</reference>
<name>A0A381SJ09_9ZZZZ</name>
<dbReference type="AlphaFoldDB" id="A0A381SJ09"/>
<evidence type="ECO:0008006" key="3">
    <source>
        <dbReference type="Google" id="ProtNLM"/>
    </source>
</evidence>
<organism evidence="2">
    <name type="scientific">marine metagenome</name>
    <dbReference type="NCBI Taxonomy" id="408172"/>
    <lineage>
        <taxon>unclassified sequences</taxon>
        <taxon>metagenomes</taxon>
        <taxon>ecological metagenomes</taxon>
    </lineage>
</organism>
<protein>
    <recommendedName>
        <fullName evidence="3">Ligand-binding protein SH3</fullName>
    </recommendedName>
</protein>
<dbReference type="InterPro" id="IPR010727">
    <property type="entry name" value="DUF1302"/>
</dbReference>
<keyword evidence="1" id="KW-1133">Transmembrane helix</keyword>
<accession>A0A381SJ09</accession>
<dbReference type="Pfam" id="PF06980">
    <property type="entry name" value="DUF1302"/>
    <property type="match status" value="1"/>
</dbReference>
<dbReference type="EMBL" id="UINC01003105">
    <property type="protein sequence ID" value="SVA03399.1"/>
    <property type="molecule type" value="Genomic_DNA"/>
</dbReference>
<keyword evidence="1" id="KW-0812">Transmembrane</keyword>
<gene>
    <name evidence="2" type="ORF">METZ01_LOCUS56253</name>
</gene>
<proteinExistence type="predicted"/>
<keyword evidence="1" id="KW-0472">Membrane</keyword>
<evidence type="ECO:0000256" key="1">
    <source>
        <dbReference type="SAM" id="Phobius"/>
    </source>
</evidence>
<feature type="transmembrane region" description="Helical" evidence="1">
    <location>
        <begin position="40"/>
        <end position="62"/>
    </location>
</feature>